<keyword evidence="2" id="KW-1133">Transmembrane helix</keyword>
<dbReference type="EMBL" id="JAFFHB010000004">
    <property type="protein sequence ID" value="KAK4666709.1"/>
    <property type="molecule type" value="Genomic_DNA"/>
</dbReference>
<proteinExistence type="predicted"/>
<keyword evidence="4" id="KW-1185">Reference proteome</keyword>
<dbReference type="RefSeq" id="XP_062766675.1">
    <property type="nucleotide sequence ID" value="XM_062910716.1"/>
</dbReference>
<evidence type="ECO:0000313" key="3">
    <source>
        <dbReference type="EMBL" id="KAK4666709.1"/>
    </source>
</evidence>
<name>A0ABR0HFI1_9PEZI</name>
<evidence type="ECO:0000256" key="2">
    <source>
        <dbReference type="SAM" id="Phobius"/>
    </source>
</evidence>
<evidence type="ECO:0000256" key="1">
    <source>
        <dbReference type="SAM" id="MobiDB-lite"/>
    </source>
</evidence>
<evidence type="ECO:0000313" key="4">
    <source>
        <dbReference type="Proteomes" id="UP001326199"/>
    </source>
</evidence>
<protein>
    <submittedName>
        <fullName evidence="3">Uncharacterized protein</fullName>
    </submittedName>
</protein>
<comment type="caution">
    <text evidence="3">The sequence shown here is derived from an EMBL/GenBank/DDBJ whole genome shotgun (WGS) entry which is preliminary data.</text>
</comment>
<dbReference type="Proteomes" id="UP001326199">
    <property type="component" value="Unassembled WGS sequence"/>
</dbReference>
<keyword evidence="2" id="KW-0812">Transmembrane</keyword>
<keyword evidence="2" id="KW-0472">Membrane</keyword>
<dbReference type="GeneID" id="87931059"/>
<gene>
    <name evidence="3" type="ORF">QC763_302740</name>
</gene>
<organism evidence="3 4">
    <name type="scientific">Podospora pseudopauciseta</name>
    <dbReference type="NCBI Taxonomy" id="2093780"/>
    <lineage>
        <taxon>Eukaryota</taxon>
        <taxon>Fungi</taxon>
        <taxon>Dikarya</taxon>
        <taxon>Ascomycota</taxon>
        <taxon>Pezizomycotina</taxon>
        <taxon>Sordariomycetes</taxon>
        <taxon>Sordariomycetidae</taxon>
        <taxon>Sordariales</taxon>
        <taxon>Podosporaceae</taxon>
        <taxon>Podospora</taxon>
    </lineage>
</organism>
<sequence length="275" mass="29830">MLTAVGSGRAVRVCLSFKLGWDSPFPSRFFLSLCCQQSAKMAPVLPRRRSRITKRDALGPRFDDDDDDDGYNPWSDWNEKSYNGPGGGNSGSDKGILSGDFGRDGERNNIDFDLDDRVTSRNNGLSGGQIAAIVVSIVVFFLLVSGLCFWRDRWRKKRRLAEEQTLADDGVKRDVYMKEQGEELSPVSPISTQGVGGTTPTPGQGIGGQDAPPPYEPRQPEAAHVAGGETATDSGNWRQSRLGTEEDDIMVTDGMPPDSGRQREGKGSGGLEIGT</sequence>
<feature type="compositionally biased region" description="Polar residues" evidence="1">
    <location>
        <begin position="231"/>
        <end position="242"/>
    </location>
</feature>
<feature type="transmembrane region" description="Helical" evidence="2">
    <location>
        <begin position="130"/>
        <end position="150"/>
    </location>
</feature>
<accession>A0ABR0HFI1</accession>
<reference evidence="3 4" key="1">
    <citation type="journal article" date="2023" name="bioRxiv">
        <title>High-quality genome assemblies of four members of thePodospora anserinaspecies complex.</title>
        <authorList>
            <person name="Ament-Velasquez S.L."/>
            <person name="Vogan A.A."/>
            <person name="Wallerman O."/>
            <person name="Hartmann F."/>
            <person name="Gautier V."/>
            <person name="Silar P."/>
            <person name="Giraud T."/>
            <person name="Johannesson H."/>
        </authorList>
    </citation>
    <scope>NUCLEOTIDE SEQUENCE [LARGE SCALE GENOMIC DNA]</scope>
    <source>
        <strain evidence="3 4">CBS 411.78</strain>
    </source>
</reference>
<feature type="region of interest" description="Disordered" evidence="1">
    <location>
        <begin position="181"/>
        <end position="275"/>
    </location>
</feature>
<feature type="region of interest" description="Disordered" evidence="1">
    <location>
        <begin position="56"/>
        <end position="100"/>
    </location>
</feature>